<dbReference type="SUPFAM" id="SSF56349">
    <property type="entry name" value="DNA breaking-rejoining enzymes"/>
    <property type="match status" value="1"/>
</dbReference>
<accession>A0A098YPG5</accession>
<dbReference type="InterPro" id="IPR050090">
    <property type="entry name" value="Tyrosine_recombinase_XerCD"/>
</dbReference>
<dbReference type="InterPro" id="IPR035386">
    <property type="entry name" value="Arm-DNA-bind_5"/>
</dbReference>
<protein>
    <submittedName>
        <fullName evidence="5">Integrase</fullName>
    </submittedName>
</protein>
<comment type="similarity">
    <text evidence="1">Belongs to the 'phage' integrase family.</text>
</comment>
<dbReference type="InterPro" id="IPR010998">
    <property type="entry name" value="Integrase_recombinase_N"/>
</dbReference>
<dbReference type="InterPro" id="IPR002104">
    <property type="entry name" value="Integrase_catalytic"/>
</dbReference>
<dbReference type="EMBL" id="JRPQ01000184">
    <property type="protein sequence ID" value="KGI21169.1"/>
    <property type="molecule type" value="Genomic_DNA"/>
</dbReference>
<evidence type="ECO:0000313" key="5">
    <source>
        <dbReference type="EMBL" id="KGI21169.1"/>
    </source>
</evidence>
<dbReference type="PROSITE" id="PS51898">
    <property type="entry name" value="TYR_RECOMBINASE"/>
    <property type="match status" value="1"/>
</dbReference>
<evidence type="ECO:0000256" key="1">
    <source>
        <dbReference type="ARBA" id="ARBA00008857"/>
    </source>
</evidence>
<keyword evidence="3" id="KW-0233">DNA recombination</keyword>
<dbReference type="GO" id="GO:0015074">
    <property type="term" value="P:DNA integration"/>
    <property type="evidence" value="ECO:0007669"/>
    <property type="project" value="InterPro"/>
</dbReference>
<dbReference type="Pfam" id="PF00589">
    <property type="entry name" value="Phage_integrase"/>
    <property type="match status" value="1"/>
</dbReference>
<evidence type="ECO:0000259" key="4">
    <source>
        <dbReference type="PROSITE" id="PS51898"/>
    </source>
</evidence>
<evidence type="ECO:0000256" key="2">
    <source>
        <dbReference type="ARBA" id="ARBA00023125"/>
    </source>
</evidence>
<dbReference type="Pfam" id="PF17293">
    <property type="entry name" value="Arm-DNA-bind_5"/>
    <property type="match status" value="1"/>
</dbReference>
<dbReference type="OrthoDB" id="1493636at2"/>
<dbReference type="PANTHER" id="PTHR30349:SF64">
    <property type="entry name" value="PROPHAGE INTEGRASE INTD-RELATED"/>
    <property type="match status" value="1"/>
</dbReference>
<dbReference type="GO" id="GO:0006310">
    <property type="term" value="P:DNA recombination"/>
    <property type="evidence" value="ECO:0007669"/>
    <property type="project" value="UniProtKB-KW"/>
</dbReference>
<dbReference type="Gene3D" id="1.10.150.130">
    <property type="match status" value="1"/>
</dbReference>
<gene>
    <name evidence="5" type="ORF">HMPREF9304_11775</name>
</gene>
<dbReference type="InterPro" id="IPR011010">
    <property type="entry name" value="DNA_brk_join_enz"/>
</dbReference>
<dbReference type="AlphaFoldDB" id="A0A098YPG5"/>
<name>A0A098YPG5_9BACT</name>
<evidence type="ECO:0000256" key="3">
    <source>
        <dbReference type="ARBA" id="ARBA00023172"/>
    </source>
</evidence>
<evidence type="ECO:0000313" key="6">
    <source>
        <dbReference type="Proteomes" id="UP000029723"/>
    </source>
</evidence>
<dbReference type="RefSeq" id="WP_036929135.1">
    <property type="nucleotide sequence ID" value="NZ_JRPQ01000184.1"/>
</dbReference>
<dbReference type="InterPro" id="IPR013762">
    <property type="entry name" value="Integrase-like_cat_sf"/>
</dbReference>
<dbReference type="CDD" id="cd01185">
    <property type="entry name" value="INTN1_C_like"/>
    <property type="match status" value="1"/>
</dbReference>
<organism evidence="5 6">
    <name type="scientific">Hoylesella timonensis S9-PR14</name>
    <dbReference type="NCBI Taxonomy" id="1401062"/>
    <lineage>
        <taxon>Bacteria</taxon>
        <taxon>Pseudomonadati</taxon>
        <taxon>Bacteroidota</taxon>
        <taxon>Bacteroidia</taxon>
        <taxon>Bacteroidales</taxon>
        <taxon>Prevotellaceae</taxon>
        <taxon>Hoylesella</taxon>
    </lineage>
</organism>
<feature type="domain" description="Tyr recombinase" evidence="4">
    <location>
        <begin position="221"/>
        <end position="396"/>
    </location>
</feature>
<sequence>MQKDKMKVLLYLKKSGLDKSGQAPIMGRITYNRTMAQFSSKLSCNPKLWNTRESRLNGKSREAVTTNAKLEQLLLSVQRAYQTLCDRGIEFSAKEIKEQFQGSMQNRTTFLQRYDQMVEEEKKLVGVEISKRWHSVYYMIKKHLQVFIQERYHTNDITFGQLTEDFLDGLHQYSVGRHGHSQSYYRKMTLAVKKVCRLAFREGLIDRPLFDLVKIDRGESKLPRALDWSSLEKILNVQLEDYEVELSLARNLFLFTCYTGTAFCDMMNLSKEHLVQDDAGAMWLKFRRQKTDTLCRVKLLPQAIALLDTYHSEERDRLLPTITYETYRFLLKALQLKAGISIPLTAHVGRHTFATLITLENGVPIETVSKMLGHSKIETTERYAHVTPTKVFEEFGRFLSFTSDLTLSL</sequence>
<dbReference type="GO" id="GO:0003677">
    <property type="term" value="F:DNA binding"/>
    <property type="evidence" value="ECO:0007669"/>
    <property type="project" value="UniProtKB-KW"/>
</dbReference>
<reference evidence="5 6" key="1">
    <citation type="submission" date="2014-07" db="EMBL/GenBank/DDBJ databases">
        <authorList>
            <person name="McCorrison J."/>
            <person name="Sanka R."/>
            <person name="Torralba M."/>
            <person name="Gillis M."/>
            <person name="Haft D.H."/>
            <person name="Methe B."/>
            <person name="Sutton G."/>
            <person name="Nelson K.E."/>
        </authorList>
    </citation>
    <scope>NUCLEOTIDE SEQUENCE [LARGE SCALE GENOMIC DNA]</scope>
    <source>
        <strain evidence="5 6">S9-PR14</strain>
    </source>
</reference>
<dbReference type="PANTHER" id="PTHR30349">
    <property type="entry name" value="PHAGE INTEGRASE-RELATED"/>
    <property type="match status" value="1"/>
</dbReference>
<keyword evidence="2" id="KW-0238">DNA-binding</keyword>
<proteinExistence type="inferred from homology"/>
<dbReference type="InterPro" id="IPR025269">
    <property type="entry name" value="SAM-like_dom"/>
</dbReference>
<dbReference type="Gene3D" id="1.10.443.10">
    <property type="entry name" value="Intergrase catalytic core"/>
    <property type="match status" value="1"/>
</dbReference>
<dbReference type="Proteomes" id="UP000029723">
    <property type="component" value="Unassembled WGS sequence"/>
</dbReference>
<comment type="caution">
    <text evidence="5">The sequence shown here is derived from an EMBL/GenBank/DDBJ whole genome shotgun (WGS) entry which is preliminary data.</text>
</comment>
<dbReference type="Pfam" id="PF13102">
    <property type="entry name" value="Phage_int_SAM_5"/>
    <property type="match status" value="1"/>
</dbReference>